<protein>
    <submittedName>
        <fullName evidence="1">Uncharacterized protein</fullName>
    </submittedName>
</protein>
<organism evidence="1 2">
    <name type="scientific">Nippostrongylus brasiliensis</name>
    <name type="common">Rat hookworm</name>
    <dbReference type="NCBI Taxonomy" id="27835"/>
    <lineage>
        <taxon>Eukaryota</taxon>
        <taxon>Metazoa</taxon>
        <taxon>Ecdysozoa</taxon>
        <taxon>Nematoda</taxon>
        <taxon>Chromadorea</taxon>
        <taxon>Rhabditida</taxon>
        <taxon>Rhabditina</taxon>
        <taxon>Rhabditomorpha</taxon>
        <taxon>Strongyloidea</taxon>
        <taxon>Heligmosomidae</taxon>
        <taxon>Nippostrongylus</taxon>
    </lineage>
</organism>
<dbReference type="AlphaFoldDB" id="A0A3P7AFR9"/>
<proteinExistence type="predicted"/>
<accession>A0A3P7AFR9</accession>
<dbReference type="Proteomes" id="UP000271162">
    <property type="component" value="Unassembled WGS sequence"/>
</dbReference>
<name>A0A3P7AFR9_NIPBR</name>
<dbReference type="EMBL" id="UYSL01010573">
    <property type="protein sequence ID" value="VDL68555.1"/>
    <property type="molecule type" value="Genomic_DNA"/>
</dbReference>
<dbReference type="STRING" id="27835.A0A3P7AFR9"/>
<keyword evidence="2" id="KW-1185">Reference proteome</keyword>
<reference evidence="1 2" key="1">
    <citation type="submission" date="2018-11" db="EMBL/GenBank/DDBJ databases">
        <authorList>
            <consortium name="Pathogen Informatics"/>
        </authorList>
    </citation>
    <scope>NUCLEOTIDE SEQUENCE [LARGE SCALE GENOMIC DNA]</scope>
</reference>
<evidence type="ECO:0000313" key="1">
    <source>
        <dbReference type="EMBL" id="VDL68555.1"/>
    </source>
</evidence>
<gene>
    <name evidence="1" type="ORF">NBR_LOCUS4966</name>
</gene>
<evidence type="ECO:0000313" key="2">
    <source>
        <dbReference type="Proteomes" id="UP000271162"/>
    </source>
</evidence>
<sequence>MRITIQKLSFSLSATFVESLQAHFYEPVRTVADFEPDTLHIRDDCLDMATESVHRNFGIFYPTLHIFGPDTVALKSLVTDNSCGPLRPQFPRPASTANFMHPLSGRLDLASSRYRKSFHDARSSS</sequence>